<dbReference type="RefSeq" id="WP_011629391.1">
    <property type="nucleotide sequence ID" value="NC_008340.1"/>
</dbReference>
<protein>
    <submittedName>
        <fullName evidence="1">Uncharacterized protein</fullName>
    </submittedName>
</protein>
<dbReference type="KEGG" id="aeh:Mlg_1651"/>
<dbReference type="EMBL" id="CP000453">
    <property type="protein sequence ID" value="ABI56997.1"/>
    <property type="molecule type" value="Genomic_DNA"/>
</dbReference>
<reference evidence="2" key="1">
    <citation type="submission" date="2006-08" db="EMBL/GenBank/DDBJ databases">
        <title>Complete sequence of Alkalilimnicola ehrilichei MLHE-1.</title>
        <authorList>
            <person name="Copeland A."/>
            <person name="Lucas S."/>
            <person name="Lapidus A."/>
            <person name="Barry K."/>
            <person name="Detter J.C."/>
            <person name="Glavina del Rio T."/>
            <person name="Hammon N."/>
            <person name="Israni S."/>
            <person name="Dalin E."/>
            <person name="Tice H."/>
            <person name="Pitluck S."/>
            <person name="Sims D."/>
            <person name="Brettin T."/>
            <person name="Bruce D."/>
            <person name="Han C."/>
            <person name="Tapia R."/>
            <person name="Gilna P."/>
            <person name="Schmutz J."/>
            <person name="Larimer F."/>
            <person name="Land M."/>
            <person name="Hauser L."/>
            <person name="Kyrpides N."/>
            <person name="Mikhailova N."/>
            <person name="Oremland R.S."/>
            <person name="Hoeft S.E."/>
            <person name="Switzer-Blum J."/>
            <person name="Kulp T."/>
            <person name="King G."/>
            <person name="Tabita R."/>
            <person name="Witte B."/>
            <person name="Santini J.M."/>
            <person name="Basu P."/>
            <person name="Hollibaugh J.T."/>
            <person name="Xie G."/>
            <person name="Stolz J.F."/>
            <person name="Richardson P."/>
        </authorList>
    </citation>
    <scope>NUCLEOTIDE SEQUENCE [LARGE SCALE GENOMIC DNA]</scope>
    <source>
        <strain evidence="2">ATCC BAA-1101 / DSM 17681 / MLHE-1</strain>
    </source>
</reference>
<dbReference type="Proteomes" id="UP000001962">
    <property type="component" value="Chromosome"/>
</dbReference>
<gene>
    <name evidence="1" type="ordered locus">Mlg_1651</name>
</gene>
<proteinExistence type="predicted"/>
<sequence>MMLNGKEHDLPEEGGVKTLHELSLAWGADCELQAVTHPGGLPMLRIRLRQGRRFTDVELTEEMALEMAQWLQAWARAKGG</sequence>
<accession>Q0A840</accession>
<dbReference type="Pfam" id="PF22295">
    <property type="entry name" value="DUF6967"/>
    <property type="match status" value="1"/>
</dbReference>
<evidence type="ECO:0000313" key="2">
    <source>
        <dbReference type="Proteomes" id="UP000001962"/>
    </source>
</evidence>
<dbReference type="InterPro" id="IPR054240">
    <property type="entry name" value="DUF6967"/>
</dbReference>
<organism evidence="1 2">
    <name type="scientific">Alkalilimnicola ehrlichii (strain ATCC BAA-1101 / DSM 17681 / MLHE-1)</name>
    <dbReference type="NCBI Taxonomy" id="187272"/>
    <lineage>
        <taxon>Bacteria</taxon>
        <taxon>Pseudomonadati</taxon>
        <taxon>Pseudomonadota</taxon>
        <taxon>Gammaproteobacteria</taxon>
        <taxon>Chromatiales</taxon>
        <taxon>Ectothiorhodospiraceae</taxon>
        <taxon>Alkalilimnicola</taxon>
    </lineage>
</organism>
<name>Q0A840_ALKEH</name>
<evidence type="ECO:0000313" key="1">
    <source>
        <dbReference type="EMBL" id="ABI56997.1"/>
    </source>
</evidence>
<dbReference type="AlphaFoldDB" id="Q0A840"/>
<dbReference type="HOGENOM" id="CLU_2581938_0_0_6"/>
<keyword evidence="2" id="KW-1185">Reference proteome</keyword>